<dbReference type="Gene3D" id="1.10.287.950">
    <property type="entry name" value="Methyl-accepting chemotaxis protein"/>
    <property type="match status" value="1"/>
</dbReference>
<feature type="transmembrane region" description="Helical" evidence="4">
    <location>
        <begin position="20"/>
        <end position="38"/>
    </location>
</feature>
<feature type="transmembrane region" description="Helical" evidence="4">
    <location>
        <begin position="120"/>
        <end position="138"/>
    </location>
</feature>
<dbReference type="PROSITE" id="PS50111">
    <property type="entry name" value="CHEMOTAXIS_TRANSDUC_2"/>
    <property type="match status" value="1"/>
</dbReference>
<dbReference type="SUPFAM" id="SSF58104">
    <property type="entry name" value="Methyl-accepting chemotaxis protein (MCP) signaling domain"/>
    <property type="match status" value="1"/>
</dbReference>
<reference evidence="7" key="1">
    <citation type="journal article" date="2019" name="Int. J. Syst. Evol. Microbiol.">
        <title>The Global Catalogue of Microorganisms (GCM) 10K type strain sequencing project: providing services to taxonomists for standard genome sequencing and annotation.</title>
        <authorList>
            <consortium name="The Broad Institute Genomics Platform"/>
            <consortium name="The Broad Institute Genome Sequencing Center for Infectious Disease"/>
            <person name="Wu L."/>
            <person name="Ma J."/>
        </authorList>
    </citation>
    <scope>NUCLEOTIDE SEQUENCE [LARGE SCALE GENOMIC DNA]</scope>
    <source>
        <strain evidence="7">KACC 11299</strain>
    </source>
</reference>
<evidence type="ECO:0000259" key="5">
    <source>
        <dbReference type="PROSITE" id="PS50111"/>
    </source>
</evidence>
<feature type="transmembrane region" description="Helical" evidence="4">
    <location>
        <begin position="144"/>
        <end position="164"/>
    </location>
</feature>
<dbReference type="PANTHER" id="PTHR32089">
    <property type="entry name" value="METHYL-ACCEPTING CHEMOTAXIS PROTEIN MCPB"/>
    <property type="match status" value="1"/>
</dbReference>
<keyword evidence="4" id="KW-0472">Membrane</keyword>
<dbReference type="SMART" id="SM00283">
    <property type="entry name" value="MA"/>
    <property type="match status" value="1"/>
</dbReference>
<feature type="coiled-coil region" evidence="3">
    <location>
        <begin position="231"/>
        <end position="310"/>
    </location>
</feature>
<dbReference type="PANTHER" id="PTHR32089:SF112">
    <property type="entry name" value="LYSOZYME-LIKE PROTEIN-RELATED"/>
    <property type="match status" value="1"/>
</dbReference>
<proteinExistence type="predicted"/>
<dbReference type="InterPro" id="IPR004089">
    <property type="entry name" value="MCPsignal_dom"/>
</dbReference>
<dbReference type="RefSeq" id="WP_381446668.1">
    <property type="nucleotide sequence ID" value="NZ_JBHSNP010000028.1"/>
</dbReference>
<evidence type="ECO:0000256" key="4">
    <source>
        <dbReference type="SAM" id="Phobius"/>
    </source>
</evidence>
<organism evidence="6 7">
    <name type="scientific">Sporosarcina koreensis</name>
    <dbReference type="NCBI Taxonomy" id="334735"/>
    <lineage>
        <taxon>Bacteria</taxon>
        <taxon>Bacillati</taxon>
        <taxon>Bacillota</taxon>
        <taxon>Bacilli</taxon>
        <taxon>Bacillales</taxon>
        <taxon>Caryophanaceae</taxon>
        <taxon>Sporosarcina</taxon>
    </lineage>
</organism>
<name>A0ABW0U029_9BACL</name>
<evidence type="ECO:0000256" key="3">
    <source>
        <dbReference type="SAM" id="Coils"/>
    </source>
</evidence>
<keyword evidence="4" id="KW-1133">Transmembrane helix</keyword>
<dbReference type="EMBL" id="JBHSNP010000028">
    <property type="protein sequence ID" value="MFC5604670.1"/>
    <property type="molecule type" value="Genomic_DNA"/>
</dbReference>
<dbReference type="Pfam" id="PF00015">
    <property type="entry name" value="MCPsignal"/>
    <property type="match status" value="1"/>
</dbReference>
<sequence>MRAENVDKLMQEQFAKKNFILFITLGASALIGVIYYFLTGQDALKTISMTIPLTTSIVLYLLSRKSTFFEKLFPWVIIGITAAATIFNGIVGDPSITTAGIAFFIAGIASVHVSTRIMSYGFVLSIVVMFVFLTKYPYQEQIASSKGSMVLPLILMAVGLLIQIRQTKKLEVRVNQFTAEQAERAMEEERKHRSLNENVEQVADDLMSIGTTAEQHLASQQELLGIMNTLAASVEQEAEQIGRIAQNAERTQTDVLNMQNETRSMVEEASELRRESDEVVGVMRNVRTGMEEVEQLLNELNGSFGALTQNIERTNALAKSIATITEQTNLLALNASIEAARAGDHGKGFAVVAEEIRKLANMTAETLTEINGNLNDVNTMNGRSQENLAASTGKLKSQGAMTVQAEKKIEQMHQTLDGLHHKFELFDSKMKVIAEETSEIGEMTGTFADLLAQSSASLEEVNATVHSTVSDNEQIVRTLDGTMRRTKELAEVR</sequence>
<gene>
    <name evidence="6" type="ORF">ACFPTP_15655</name>
</gene>
<dbReference type="Proteomes" id="UP001596071">
    <property type="component" value="Unassembled WGS sequence"/>
</dbReference>
<protein>
    <submittedName>
        <fullName evidence="6">Methyl-accepting chemotaxis protein</fullName>
    </submittedName>
</protein>
<feature type="transmembrane region" description="Helical" evidence="4">
    <location>
        <begin position="44"/>
        <end position="63"/>
    </location>
</feature>
<feature type="transmembrane region" description="Helical" evidence="4">
    <location>
        <begin position="72"/>
        <end position="90"/>
    </location>
</feature>
<keyword evidence="4" id="KW-0812">Transmembrane</keyword>
<keyword evidence="7" id="KW-1185">Reference proteome</keyword>
<keyword evidence="1 2" id="KW-0807">Transducer</keyword>
<accession>A0ABW0U029</accession>
<comment type="caution">
    <text evidence="6">The sequence shown here is derived from an EMBL/GenBank/DDBJ whole genome shotgun (WGS) entry which is preliminary data.</text>
</comment>
<keyword evidence="3" id="KW-0175">Coiled coil</keyword>
<evidence type="ECO:0000313" key="7">
    <source>
        <dbReference type="Proteomes" id="UP001596071"/>
    </source>
</evidence>
<evidence type="ECO:0000256" key="1">
    <source>
        <dbReference type="ARBA" id="ARBA00023224"/>
    </source>
</evidence>
<evidence type="ECO:0000313" key="6">
    <source>
        <dbReference type="EMBL" id="MFC5604670.1"/>
    </source>
</evidence>
<evidence type="ECO:0000256" key="2">
    <source>
        <dbReference type="PROSITE-ProRule" id="PRU00284"/>
    </source>
</evidence>
<feature type="domain" description="Methyl-accepting transducer" evidence="5">
    <location>
        <begin position="212"/>
        <end position="452"/>
    </location>
</feature>